<accession>A0ACB5UJM9</accession>
<evidence type="ECO:0000313" key="2">
    <source>
        <dbReference type="Proteomes" id="UP001374599"/>
    </source>
</evidence>
<reference evidence="1" key="1">
    <citation type="submission" date="2023-09" db="EMBL/GenBank/DDBJ databases">
        <title>Vallitalea sediminicola and Vallitalea maricola sp. nov., anaerobic bacteria isolated from marine sediment.</title>
        <authorList>
            <person name="Hirano S."/>
            <person name="Maeda A."/>
            <person name="Terahara T."/>
            <person name="Mori K."/>
            <person name="Hamada M."/>
            <person name="Matsumoto R."/>
            <person name="Kobayashi T."/>
        </authorList>
    </citation>
    <scope>NUCLEOTIDE SEQUENCE</scope>
    <source>
        <strain evidence="1">AN17-2</strain>
    </source>
</reference>
<keyword evidence="2" id="KW-1185">Reference proteome</keyword>
<evidence type="ECO:0000313" key="1">
    <source>
        <dbReference type="EMBL" id="GMQ62759.1"/>
    </source>
</evidence>
<comment type="caution">
    <text evidence="1">The sequence shown here is derived from an EMBL/GenBank/DDBJ whole genome shotgun (WGS) entry which is preliminary data.</text>
</comment>
<protein>
    <submittedName>
        <fullName evidence="1">Uncharacterized protein</fullName>
    </submittedName>
</protein>
<organism evidence="1 2">
    <name type="scientific">Vallitalea maricola</name>
    <dbReference type="NCBI Taxonomy" id="3074433"/>
    <lineage>
        <taxon>Bacteria</taxon>
        <taxon>Bacillati</taxon>
        <taxon>Bacillota</taxon>
        <taxon>Clostridia</taxon>
        <taxon>Lachnospirales</taxon>
        <taxon>Vallitaleaceae</taxon>
        <taxon>Vallitalea</taxon>
    </lineage>
</organism>
<dbReference type="EMBL" id="BTPU01000029">
    <property type="protein sequence ID" value="GMQ62759.1"/>
    <property type="molecule type" value="Genomic_DNA"/>
</dbReference>
<dbReference type="Proteomes" id="UP001374599">
    <property type="component" value="Unassembled WGS sequence"/>
</dbReference>
<sequence>MAKEKKVKVKSEKDNGKLVLMIGVILIVCSVILLGISVFILKPSGNSDKAEQVKDPDKIPLSQIESYETENMVVILPSIDNPDKRMSFTFYVGFALDKKSKDLKDTKTLLEESKGLIKSRISALLSDKYSEDMLKQDTQQVLSDEIFDMMIEMLDTDALVEVYIRDFLYR</sequence>
<name>A0ACB5UJM9_9FIRM</name>
<gene>
    <name evidence="1" type="ORF">AN2V17_19910</name>
</gene>
<proteinExistence type="predicted"/>